<sequence>MKKLALIASSALIVSSLAISVDAKDKKAASSVEPMVQIQEHKERQPNDKEFDRYMRETGYNYRAHYRANRELRQRVRQLERAVRQMQRAVYRLEETASYDNDWRDRRTYSCMLETRMDGTFFGEGPTLISAKAAAKAACEKQTNSFWCREPLECDERS</sequence>
<keyword evidence="2" id="KW-0732">Signal</keyword>
<dbReference type="EMBL" id="CP133548">
    <property type="protein sequence ID" value="WMS88904.1"/>
    <property type="molecule type" value="Genomic_DNA"/>
</dbReference>
<dbReference type="Proteomes" id="UP001239782">
    <property type="component" value="Chromosome"/>
</dbReference>
<dbReference type="AlphaFoldDB" id="A0AA51RWT3"/>
<keyword evidence="1" id="KW-0175">Coiled coil</keyword>
<organism evidence="3 4">
    <name type="scientific">Pleionea litopenaei</name>
    <dbReference type="NCBI Taxonomy" id="3070815"/>
    <lineage>
        <taxon>Bacteria</taxon>
        <taxon>Pseudomonadati</taxon>
        <taxon>Pseudomonadota</taxon>
        <taxon>Gammaproteobacteria</taxon>
        <taxon>Oceanospirillales</taxon>
        <taxon>Pleioneaceae</taxon>
        <taxon>Pleionea</taxon>
    </lineage>
</organism>
<dbReference type="KEGG" id="plei:Q9312_08305"/>
<keyword evidence="4" id="KW-1185">Reference proteome</keyword>
<evidence type="ECO:0000313" key="4">
    <source>
        <dbReference type="Proteomes" id="UP001239782"/>
    </source>
</evidence>
<name>A0AA51RWT3_9GAMM</name>
<gene>
    <name evidence="3" type="ORF">Q9312_08305</name>
</gene>
<dbReference type="RefSeq" id="WP_309204124.1">
    <property type="nucleotide sequence ID" value="NZ_CP133548.1"/>
</dbReference>
<accession>A0AA51RWT3</accession>
<proteinExistence type="predicted"/>
<feature type="signal peptide" evidence="2">
    <location>
        <begin position="1"/>
        <end position="23"/>
    </location>
</feature>
<protein>
    <submittedName>
        <fullName evidence="3">Uncharacterized protein</fullName>
    </submittedName>
</protein>
<reference evidence="3 4" key="1">
    <citation type="submission" date="2023-08" db="EMBL/GenBank/DDBJ databases">
        <title>Pleionea litopenaei sp. nov., isolated from stomach of juvenile Litopenaeus vannamei.</title>
        <authorList>
            <person name="Rho A.M."/>
            <person name="Hwang C.Y."/>
        </authorList>
    </citation>
    <scope>NUCLEOTIDE SEQUENCE [LARGE SCALE GENOMIC DNA]</scope>
    <source>
        <strain evidence="3 4">HL-JVS1</strain>
    </source>
</reference>
<evidence type="ECO:0000256" key="1">
    <source>
        <dbReference type="SAM" id="Coils"/>
    </source>
</evidence>
<evidence type="ECO:0000256" key="2">
    <source>
        <dbReference type="SAM" id="SignalP"/>
    </source>
</evidence>
<feature type="chain" id="PRO_5041397313" evidence="2">
    <location>
        <begin position="24"/>
        <end position="158"/>
    </location>
</feature>
<feature type="coiled-coil region" evidence="1">
    <location>
        <begin position="62"/>
        <end position="96"/>
    </location>
</feature>
<evidence type="ECO:0000313" key="3">
    <source>
        <dbReference type="EMBL" id="WMS88904.1"/>
    </source>
</evidence>